<evidence type="ECO:0000259" key="6">
    <source>
        <dbReference type="Pfam" id="PF04932"/>
    </source>
</evidence>
<protein>
    <submittedName>
        <fullName evidence="7">O-antigen ligase family protein</fullName>
    </submittedName>
</protein>
<feature type="transmembrane region" description="Helical" evidence="5">
    <location>
        <begin position="469"/>
        <end position="489"/>
    </location>
</feature>
<feature type="transmembrane region" description="Helical" evidence="5">
    <location>
        <begin position="367"/>
        <end position="388"/>
    </location>
</feature>
<dbReference type="InterPro" id="IPR051533">
    <property type="entry name" value="WaaL-like"/>
</dbReference>
<feature type="transmembrane region" description="Helical" evidence="5">
    <location>
        <begin position="161"/>
        <end position="179"/>
    </location>
</feature>
<reference evidence="7 8" key="1">
    <citation type="submission" date="2019-01" db="EMBL/GenBank/DDBJ databases">
        <authorList>
            <person name="Chen W.-M."/>
        </authorList>
    </citation>
    <scope>NUCLEOTIDE SEQUENCE [LARGE SCALE GENOMIC DNA]</scope>
    <source>
        <strain evidence="7 8">ICH-3</strain>
    </source>
</reference>
<evidence type="ECO:0000313" key="8">
    <source>
        <dbReference type="Proteomes" id="UP000288178"/>
    </source>
</evidence>
<keyword evidence="2 5" id="KW-0812">Transmembrane</keyword>
<evidence type="ECO:0000256" key="2">
    <source>
        <dbReference type="ARBA" id="ARBA00022692"/>
    </source>
</evidence>
<dbReference type="PANTHER" id="PTHR37422:SF13">
    <property type="entry name" value="LIPOPOLYSACCHARIDE BIOSYNTHESIS PROTEIN PA4999-RELATED"/>
    <property type="match status" value="1"/>
</dbReference>
<dbReference type="PANTHER" id="PTHR37422">
    <property type="entry name" value="TEICHURONIC ACID BIOSYNTHESIS PROTEIN TUAE"/>
    <property type="match status" value="1"/>
</dbReference>
<comment type="caution">
    <text evidence="7">The sequence shown here is derived from an EMBL/GenBank/DDBJ whole genome shotgun (WGS) entry which is preliminary data.</text>
</comment>
<dbReference type="GO" id="GO:0016020">
    <property type="term" value="C:membrane"/>
    <property type="evidence" value="ECO:0007669"/>
    <property type="project" value="UniProtKB-SubCell"/>
</dbReference>
<feature type="transmembrane region" description="Helical" evidence="5">
    <location>
        <begin position="524"/>
        <end position="542"/>
    </location>
</feature>
<feature type="transmembrane region" description="Helical" evidence="5">
    <location>
        <begin position="227"/>
        <end position="244"/>
    </location>
</feature>
<sequence length="552" mass="59834">MPACNCGRLPGRYRFAGLPKSSWARCGDVSLAACSGPAGRYEPPEMNGQVYVIGPLKNLFDRKCMQLLTGPTLVSRRASSKFSLGAAVTILASMVVALLLGLFAVFLPWPILIPMVVAPVGLILAWIRPEIALVILVAASFGVIPEYLLPRLPVGGGTIRVEDVGVLVMIGIVLLRNGGGIRRAMKPIESYYWPIGAFILAAIVSAALAVGLHGVEQKNTFQELRPFVYWLWLPALCLAIRTEVQMRRFLFGIATVAVVTAGLLMFQSFTGYSVMTKGQAIRDLYTAGDHFRGVLRSTSPASFIILAVLMFLLSSFAYAPGSVRGPLLATLFLVLAGGILVGFGRGVWFSALLGVLLLGYFVRTSRYFGVVCFLVISAASGIALLSMVKPDYVSAAYDRVFSVGNELDYGKSFDRRRAENIAAVNAILDSPLLGVGLGKDYMPINSETTSWESGTRYIHNTYIGTLLKLGPFGLIALLWLVAVTITRLWSVTRRCSSALPIHFSALWAALAMMIFTAITQPNLLATPGVLTVCLAIFVSEWFRSRESAINER</sequence>
<name>A0A437K058_9BURK</name>
<feature type="transmembrane region" description="Helical" evidence="5">
    <location>
        <begin position="84"/>
        <end position="111"/>
    </location>
</feature>
<gene>
    <name evidence="7" type="ORF">ENE75_01905</name>
</gene>
<feature type="domain" description="O-antigen ligase-related" evidence="6">
    <location>
        <begin position="331"/>
        <end position="478"/>
    </location>
</feature>
<feature type="transmembrane region" description="Helical" evidence="5">
    <location>
        <begin position="501"/>
        <end position="518"/>
    </location>
</feature>
<dbReference type="InterPro" id="IPR007016">
    <property type="entry name" value="O-antigen_ligase-rel_domated"/>
</dbReference>
<proteinExistence type="predicted"/>
<feature type="transmembrane region" description="Helical" evidence="5">
    <location>
        <begin position="191"/>
        <end position="215"/>
    </location>
</feature>
<comment type="subcellular location">
    <subcellularLocation>
        <location evidence="1">Membrane</location>
        <topology evidence="1">Multi-pass membrane protein</topology>
    </subcellularLocation>
</comment>
<accession>A0A437K058</accession>
<dbReference type="AlphaFoldDB" id="A0A437K058"/>
<evidence type="ECO:0000256" key="5">
    <source>
        <dbReference type="SAM" id="Phobius"/>
    </source>
</evidence>
<dbReference type="Pfam" id="PF04932">
    <property type="entry name" value="Wzy_C"/>
    <property type="match status" value="1"/>
</dbReference>
<dbReference type="Proteomes" id="UP000288178">
    <property type="component" value="Unassembled WGS sequence"/>
</dbReference>
<dbReference type="GO" id="GO:0016874">
    <property type="term" value="F:ligase activity"/>
    <property type="evidence" value="ECO:0007669"/>
    <property type="project" value="UniProtKB-KW"/>
</dbReference>
<evidence type="ECO:0000256" key="1">
    <source>
        <dbReference type="ARBA" id="ARBA00004141"/>
    </source>
</evidence>
<keyword evidence="8" id="KW-1185">Reference proteome</keyword>
<organism evidence="7 8">
    <name type="scientific">Rubrivivax albus</name>
    <dbReference type="NCBI Taxonomy" id="2499835"/>
    <lineage>
        <taxon>Bacteria</taxon>
        <taxon>Pseudomonadati</taxon>
        <taxon>Pseudomonadota</taxon>
        <taxon>Betaproteobacteria</taxon>
        <taxon>Burkholderiales</taxon>
        <taxon>Sphaerotilaceae</taxon>
        <taxon>Rubrivivax</taxon>
    </lineage>
</organism>
<feature type="transmembrane region" description="Helical" evidence="5">
    <location>
        <begin position="301"/>
        <end position="319"/>
    </location>
</feature>
<evidence type="ECO:0000256" key="3">
    <source>
        <dbReference type="ARBA" id="ARBA00022989"/>
    </source>
</evidence>
<feature type="transmembrane region" description="Helical" evidence="5">
    <location>
        <begin position="131"/>
        <end position="149"/>
    </location>
</feature>
<dbReference type="EMBL" id="SACT01000001">
    <property type="protein sequence ID" value="RVT53671.1"/>
    <property type="molecule type" value="Genomic_DNA"/>
</dbReference>
<feature type="transmembrane region" description="Helical" evidence="5">
    <location>
        <begin position="331"/>
        <end position="360"/>
    </location>
</feature>
<feature type="transmembrane region" description="Helical" evidence="5">
    <location>
        <begin position="250"/>
        <end position="272"/>
    </location>
</feature>
<keyword evidence="4 5" id="KW-0472">Membrane</keyword>
<keyword evidence="3 5" id="KW-1133">Transmembrane helix</keyword>
<evidence type="ECO:0000313" key="7">
    <source>
        <dbReference type="EMBL" id="RVT53671.1"/>
    </source>
</evidence>
<keyword evidence="7" id="KW-0436">Ligase</keyword>
<evidence type="ECO:0000256" key="4">
    <source>
        <dbReference type="ARBA" id="ARBA00023136"/>
    </source>
</evidence>